<name>A0ABN7AAS9_9HEMI</name>
<evidence type="ECO:0000256" key="1">
    <source>
        <dbReference type="SAM" id="MobiDB-lite"/>
    </source>
</evidence>
<reference evidence="2 3" key="1">
    <citation type="submission" date="2023-09" db="EMBL/GenBank/DDBJ databases">
        <title>Nesidiocoris tenuis whole genome shotgun sequence.</title>
        <authorList>
            <person name="Shibata T."/>
            <person name="Shimoda M."/>
            <person name="Kobayashi T."/>
            <person name="Uehara T."/>
        </authorList>
    </citation>
    <scope>NUCLEOTIDE SEQUENCE [LARGE SCALE GENOMIC DNA]</scope>
    <source>
        <strain evidence="2 3">Japan</strain>
    </source>
</reference>
<sequence length="126" mass="13934">MEQPQRPPTRDEIAAGSRRATGRRPFRPSQKPPLRPSVLPTRKRGPIRPLLSRYSAPPTGPVPVNGDEIVVYGLSDIYRLTPISLDPNPSEIRGPASPPFRPFGPSRFFPTPGPPPHDGRFFPLLV</sequence>
<keyword evidence="3" id="KW-1185">Reference proteome</keyword>
<evidence type="ECO:0000313" key="2">
    <source>
        <dbReference type="EMBL" id="BES89426.1"/>
    </source>
</evidence>
<organism evidence="2 3">
    <name type="scientific">Nesidiocoris tenuis</name>
    <dbReference type="NCBI Taxonomy" id="355587"/>
    <lineage>
        <taxon>Eukaryota</taxon>
        <taxon>Metazoa</taxon>
        <taxon>Ecdysozoa</taxon>
        <taxon>Arthropoda</taxon>
        <taxon>Hexapoda</taxon>
        <taxon>Insecta</taxon>
        <taxon>Pterygota</taxon>
        <taxon>Neoptera</taxon>
        <taxon>Paraneoptera</taxon>
        <taxon>Hemiptera</taxon>
        <taxon>Heteroptera</taxon>
        <taxon>Panheteroptera</taxon>
        <taxon>Cimicomorpha</taxon>
        <taxon>Miridae</taxon>
        <taxon>Dicyphina</taxon>
        <taxon>Nesidiocoris</taxon>
    </lineage>
</organism>
<gene>
    <name evidence="2" type="ORF">NTJ_02233</name>
</gene>
<feature type="region of interest" description="Disordered" evidence="1">
    <location>
        <begin position="1"/>
        <end position="64"/>
    </location>
</feature>
<proteinExistence type="predicted"/>
<protein>
    <submittedName>
        <fullName evidence="2">Uncharacterized protein</fullName>
    </submittedName>
</protein>
<dbReference type="Proteomes" id="UP001307889">
    <property type="component" value="Chromosome 1"/>
</dbReference>
<dbReference type="EMBL" id="AP028909">
    <property type="protein sequence ID" value="BES89426.1"/>
    <property type="molecule type" value="Genomic_DNA"/>
</dbReference>
<accession>A0ABN7AAS9</accession>
<feature type="region of interest" description="Disordered" evidence="1">
    <location>
        <begin position="84"/>
        <end position="117"/>
    </location>
</feature>
<evidence type="ECO:0000313" key="3">
    <source>
        <dbReference type="Proteomes" id="UP001307889"/>
    </source>
</evidence>